<dbReference type="InterPro" id="IPR057326">
    <property type="entry name" value="KR_dom"/>
</dbReference>
<dbReference type="InterPro" id="IPR050091">
    <property type="entry name" value="PKS_NRPS_Biosynth_Enz"/>
</dbReference>
<accession>A0A8S0WB28</accession>
<evidence type="ECO:0000259" key="8">
    <source>
        <dbReference type="PROSITE" id="PS52004"/>
    </source>
</evidence>
<dbReference type="InterPro" id="IPR014030">
    <property type="entry name" value="Ketoacyl_synth_N"/>
</dbReference>
<dbReference type="Pfam" id="PF16197">
    <property type="entry name" value="KAsynt_C_assoc"/>
    <property type="match status" value="1"/>
</dbReference>
<dbReference type="InterPro" id="IPR020807">
    <property type="entry name" value="PKS_DH"/>
</dbReference>
<dbReference type="GO" id="GO:0044550">
    <property type="term" value="P:secondary metabolite biosynthetic process"/>
    <property type="evidence" value="ECO:0007669"/>
    <property type="project" value="UniProtKB-ARBA"/>
</dbReference>
<dbReference type="SMART" id="SM00826">
    <property type="entry name" value="PKS_DH"/>
    <property type="match status" value="1"/>
</dbReference>
<dbReference type="Pfam" id="PF00109">
    <property type="entry name" value="ketoacyl-synt"/>
    <property type="match status" value="1"/>
</dbReference>
<dbReference type="PROSITE" id="PS52019">
    <property type="entry name" value="PKS_MFAS_DH"/>
    <property type="match status" value="1"/>
</dbReference>
<dbReference type="PROSITE" id="PS00606">
    <property type="entry name" value="KS3_1"/>
    <property type="match status" value="1"/>
</dbReference>
<dbReference type="SUPFAM" id="SSF51735">
    <property type="entry name" value="NAD(P)-binding Rossmann-fold domains"/>
    <property type="match status" value="2"/>
</dbReference>
<evidence type="ECO:0000256" key="7">
    <source>
        <dbReference type="PROSITE-ProRule" id="PRU01363"/>
    </source>
</evidence>
<evidence type="ECO:0000256" key="1">
    <source>
        <dbReference type="ARBA" id="ARBA00005179"/>
    </source>
</evidence>
<dbReference type="Gene3D" id="3.40.47.10">
    <property type="match status" value="1"/>
</dbReference>
<feature type="domain" description="Ketosynthase family 3 (KS3)" evidence="8">
    <location>
        <begin position="2"/>
        <end position="421"/>
    </location>
</feature>
<dbReference type="InterPro" id="IPR018201">
    <property type="entry name" value="Ketoacyl_synth_AS"/>
</dbReference>
<dbReference type="InterPro" id="IPR014043">
    <property type="entry name" value="Acyl_transferase_dom"/>
</dbReference>
<dbReference type="InterPro" id="IPR049900">
    <property type="entry name" value="PKS_mFAS_DH"/>
</dbReference>
<dbReference type="InterPro" id="IPR042104">
    <property type="entry name" value="PKS_dehydratase_sf"/>
</dbReference>
<dbReference type="InterPro" id="IPR049551">
    <property type="entry name" value="PKS_DH_C"/>
</dbReference>
<dbReference type="InterPro" id="IPR009081">
    <property type="entry name" value="PP-bd_ACP"/>
</dbReference>
<dbReference type="CDD" id="cd00833">
    <property type="entry name" value="PKS"/>
    <property type="match status" value="1"/>
</dbReference>
<evidence type="ECO:0000313" key="11">
    <source>
        <dbReference type="Proteomes" id="UP000467700"/>
    </source>
</evidence>
<evidence type="ECO:0008006" key="12">
    <source>
        <dbReference type="Google" id="ProtNLM"/>
    </source>
</evidence>
<dbReference type="InterPro" id="IPR016039">
    <property type="entry name" value="Thiolase-like"/>
</dbReference>
<dbReference type="Proteomes" id="UP000467700">
    <property type="component" value="Unassembled WGS sequence"/>
</dbReference>
<dbReference type="InterPro" id="IPR016035">
    <property type="entry name" value="Acyl_Trfase/lysoPLipase"/>
</dbReference>
<dbReference type="Pfam" id="PF02801">
    <property type="entry name" value="Ketoacyl-synt_C"/>
    <property type="match status" value="1"/>
</dbReference>
<dbReference type="PROSITE" id="PS52004">
    <property type="entry name" value="KS3_2"/>
    <property type="match status" value="1"/>
</dbReference>
<comment type="caution">
    <text evidence="10">The sequence shown here is derived from an EMBL/GenBank/DDBJ whole genome shotgun (WGS) entry which is preliminary data.</text>
</comment>
<keyword evidence="5" id="KW-0843">Virulence</keyword>
<keyword evidence="6" id="KW-0511">Multifunctional enzyme</keyword>
<keyword evidence="2" id="KW-0596">Phosphopantetheine</keyword>
<evidence type="ECO:0000256" key="5">
    <source>
        <dbReference type="ARBA" id="ARBA00023026"/>
    </source>
</evidence>
<name>A0A8S0WB28_CYCAE</name>
<dbReference type="InterPro" id="IPR020841">
    <property type="entry name" value="PKS_Beta-ketoAc_synthase_dom"/>
</dbReference>
<dbReference type="PANTHER" id="PTHR43775:SF37">
    <property type="entry name" value="SI:DKEY-61P9.11"/>
    <property type="match status" value="1"/>
</dbReference>
<evidence type="ECO:0000259" key="9">
    <source>
        <dbReference type="PROSITE" id="PS52019"/>
    </source>
</evidence>
<dbReference type="GO" id="GO:0006633">
    <property type="term" value="P:fatty acid biosynthetic process"/>
    <property type="evidence" value="ECO:0007669"/>
    <property type="project" value="InterPro"/>
</dbReference>
<dbReference type="PANTHER" id="PTHR43775">
    <property type="entry name" value="FATTY ACID SYNTHASE"/>
    <property type="match status" value="1"/>
</dbReference>
<dbReference type="Pfam" id="PF07993">
    <property type="entry name" value="NAD_binding_4"/>
    <property type="match status" value="1"/>
</dbReference>
<keyword evidence="11" id="KW-1185">Reference proteome</keyword>
<evidence type="ECO:0000256" key="2">
    <source>
        <dbReference type="ARBA" id="ARBA00022450"/>
    </source>
</evidence>
<proteinExistence type="predicted"/>
<dbReference type="SMART" id="SM00822">
    <property type="entry name" value="PKS_KR"/>
    <property type="match status" value="1"/>
</dbReference>
<dbReference type="GO" id="GO:0004315">
    <property type="term" value="F:3-oxoacyl-[acyl-carrier-protein] synthase activity"/>
    <property type="evidence" value="ECO:0007669"/>
    <property type="project" value="InterPro"/>
</dbReference>
<dbReference type="Pfam" id="PF00550">
    <property type="entry name" value="PP-binding"/>
    <property type="match status" value="1"/>
</dbReference>
<dbReference type="SUPFAM" id="SSF52151">
    <property type="entry name" value="FabD/lysophospholipase-like"/>
    <property type="match status" value="1"/>
</dbReference>
<dbReference type="GO" id="GO:0004312">
    <property type="term" value="F:fatty acid synthase activity"/>
    <property type="evidence" value="ECO:0007669"/>
    <property type="project" value="TreeGrafter"/>
</dbReference>
<sequence length="2602" mass="284237">MSPPIAIIGISVELPSGNYSSENLDHKSFFEFLLSSGESYEQMPSERFNIEAWKGTGIGKIHVDRGSFLKNIDTFDNVEFGISSKDAQAMSPATRKLLENTFLALLDSGIDYRTKVIGCFTAGTSLELTNVSEADEFDARGSFAGYNSMIANRISNHLDLLGPSFPIDTACSSTLTALHLAVQAITTGDCEAAVIGGCQLNHRFIDWVTYSQGSLLAKDGKCKPFDSNADGFARAEGCAVVVIKPLDAALRDNDHIYATVLGTAINSTGAAAAPGAPVAESQRDAMFQAFQRAGRSPREVDYVELHATGTAKGDPTEANWVGEHFHREDELVVGSVKGNIGHPEITAFLASLSKVISIFEKQTIPPQVNISKLNPGIKWDEYRLRVPFEPTPLPCRANGKSLVAIAGSGIGGSNGHVVLEGPPRVEGAPKVKDVEMKRPVLLLTGGLSSRTATSSAQSIQQDFGKYSDDLSALSTVLGRRSKQATWRSYTIGHPGQEKLADVSTPQHCPRNPNGLVYVFSGQGPQHVHMGRELFGAFPVFRDSVLEMDEVFIKTTGKSIIHDYGLFGASAATPLPDIWPIALVLPSISIFQIALFDLLTSLGVKADAIVGHSAGETAVLYTSGAAPKAMAVELAIIRGRSFTPVEELGGTMAAISCSPEEWGELLREYREENTEAVVELACYNAPSAVAIAGEETAIDKIVSMAEARKKFARKIRTRVPFHSSMMNAAKEDYTAALKDLFERYPGPHRPTTPVYSTCTGQLFEGSFEAEYYWDNTVSPVRFTEAMAGIRQALPNASFVEIAPHPVLSSYVVSMASEGSTVLHSAQRPKRGAPPTEYVDVLHLLGKLTCAGHNFVDFTTLNGRKCSEFRRSLPAYPFSKKKYPLYPDTPGTLKQMEVQRGPLNYTHLRVNKESHPVLAEHIIRGEPIMPAAGFLEMALEFGASTLMNVNMRSILSLSSEKPTKVNVNLDGAHWTVKSVSVSKGRKDHAPTTSERLHADGYLSFEIPSVALPVDIAAIRARCPEHIGSGFYPSLSYFSAYGPRFQRVTNVFFNRNEALASIKGMDSVLAGDGKYLLHPAILDACIQVSAYKPFHGDYDPNVYYLPAHVDAIIVHQALKPSYFPAHVYAHVELKNWLPDAIHYDITLVNDDGVRLCSFVGLHVAKHHITPVADPIRPLEVAYQPVFHAKRSIDGPAYKGEDRSDLFGSLDKISIRAKMLQRAGGLQTPNLNIAMPPFKSVHQECAPYFETFKAVETIPSSEGPQFDEAIKCTMHSLRAALNELAKSGTRVVKALVVDNVKSELFRKGLEAVVQGFPSLYFELFIDNKHVAQSLPNVPSGIVRSTRIAFNGAESESLQDHLFDIVLFFNVASQQANPASIAKAASTFLVPGGTCIMTERNLDAWDMGYLGTMWYDAYLGAPSKEETFSLGSYLESLKDQQLDVLRSHSSEDYDPFHFSVECQKPSWPPQTLPSSPLFDPIESFAYAYSYGSEMDLQWELSGLNDVQQLDVWIVATEGRDGGAAQGLVRALRREYVSWTIRLVIFPSSYDEDMRQEFLEHLPTELRSERDVIVSEDRLLVPRLAPVEALQPRSDRKSDTRSRRLAVDHILVRVLSSSDQNDVSGIVASVVDANATDIQPNTLVAALVHSSTEEYMELDAASVFPVSDDYLKHLSVTSAAILGFVAAVLALGQATLSRPTRLSKLRILLTHSDSTIGSSAAALLLQKGAQVDRVPQNASLYTLAKLPVEAYDVIISGYSDRSYLQVVDTLVRPKQGKAFSWSDEAEGLAAILDRDPCAVGDALRFGLLGVKEILPSLAPPPPLRVTAANGDLRQDRPSIHASFKEEKAYVILGGIGTIGVHLALYMYQRGARHIVLTSRSGEKSLESNTNVVVRRMVDYLKARPELRLSLVALDATDEAGMRTFMDDLGPVGGCIVLTAVLLDGIFRHLNEEAFSRVFHAKIGVLDTLKQSVNIQDLDFLVSFTSVSGLIGFGGQTNYGAGNTALEHHTAESSNGFSFICPGILDSTLMLAGTGKSNETRLSALIPWSVSAEDMIRWFDDAMARFQHGRRIIRYVPDLNWEALERTQGMPRLGTHLLADQVVDVSDDVDDSERMTEVIKNVLAVPAADFSPDVPLTAYGIDSLSASRISFLLRPFVEVTQIQLLADITLNDLVRLSQSNVEAVQEQTTSKPVQSRNKADLMSEMLAKYSAGLEAGPSVSPSSSLAPSEEVVLITGTTGTLGANVLENLLKNPSVKLVYALNRVRQNLMSLVGCQEAVFVRQGLDVSLLESGKLVLLEGDLAEDRFGLSAEREDELLSSVTHIIHNAWRVDFVSSLADNEDLIKGTRKLLDFAQRSRLASKPSLSYISSIGTYQVAKDSDPEYAPEASVLDPKVSIQTGYIESKWVAERLFQIAGEKCGLQTNVIRVGLLTGGVNGSWDPSQWFPGIVQSAVYIGCLPEVDDVVSWIPVDLAASAIVDMRRTPSDTLHLIHPNPTQWNDLVKPASKILNVPLVPYVEWFARLEASARDADEHGPAMVNQRAALRLTHFYGIALGVSRFHTESGGLLAKVVSDKGYWASPSLQADTVSRLGEHDVKKWMAYWREIGFLPS</sequence>
<feature type="region of interest" description="N-terminal hotdog fold" evidence="7">
    <location>
        <begin position="885"/>
        <end position="1007"/>
    </location>
</feature>
<keyword evidence="4" id="KW-0808">Transferase</keyword>
<dbReference type="InterPro" id="IPR013968">
    <property type="entry name" value="PKS_KR"/>
</dbReference>
<dbReference type="InterPro" id="IPR013120">
    <property type="entry name" value="FAR_NAD-bd"/>
</dbReference>
<dbReference type="EMBL" id="CACVBS010000040">
    <property type="protein sequence ID" value="CAA7263626.1"/>
    <property type="molecule type" value="Genomic_DNA"/>
</dbReference>
<dbReference type="InterPro" id="IPR014031">
    <property type="entry name" value="Ketoacyl_synth_C"/>
</dbReference>
<reference evidence="10 11" key="1">
    <citation type="submission" date="2020-01" db="EMBL/GenBank/DDBJ databases">
        <authorList>
            <person name="Gupta K D."/>
        </authorList>
    </citation>
    <scope>NUCLEOTIDE SEQUENCE [LARGE SCALE GENOMIC DNA]</scope>
</reference>
<dbReference type="InterPro" id="IPR036736">
    <property type="entry name" value="ACP-like_sf"/>
</dbReference>
<dbReference type="InterPro" id="IPR001227">
    <property type="entry name" value="Ac_transferase_dom_sf"/>
</dbReference>
<feature type="active site" description="Proton acceptor; for dehydratase activity" evidence="7">
    <location>
        <position position="919"/>
    </location>
</feature>
<dbReference type="Gene3D" id="3.10.129.110">
    <property type="entry name" value="Polyketide synthase dehydratase"/>
    <property type="match status" value="1"/>
</dbReference>
<dbReference type="Pfam" id="PF21089">
    <property type="entry name" value="PKS_DH_N"/>
    <property type="match status" value="1"/>
</dbReference>
<dbReference type="SMART" id="SM00827">
    <property type="entry name" value="PKS_AT"/>
    <property type="match status" value="1"/>
</dbReference>
<dbReference type="Pfam" id="PF14765">
    <property type="entry name" value="PS-DH"/>
    <property type="match status" value="1"/>
</dbReference>
<keyword evidence="3" id="KW-0597">Phosphoprotein</keyword>
<dbReference type="SUPFAM" id="SSF53901">
    <property type="entry name" value="Thiolase-like"/>
    <property type="match status" value="1"/>
</dbReference>
<dbReference type="Pfam" id="PF00698">
    <property type="entry name" value="Acyl_transf_1"/>
    <property type="match status" value="1"/>
</dbReference>
<dbReference type="InterPro" id="IPR016036">
    <property type="entry name" value="Malonyl_transacylase_ACP-bd"/>
</dbReference>
<dbReference type="SUPFAM" id="SSF55048">
    <property type="entry name" value="Probable ACP-binding domain of malonyl-CoA ACP transacylase"/>
    <property type="match status" value="1"/>
</dbReference>
<feature type="active site" description="Proton donor; for dehydratase activity" evidence="7">
    <location>
        <position position="1080"/>
    </location>
</feature>
<dbReference type="SMART" id="SM00825">
    <property type="entry name" value="PKS_KS"/>
    <property type="match status" value="1"/>
</dbReference>
<dbReference type="SUPFAM" id="SSF47336">
    <property type="entry name" value="ACP-like"/>
    <property type="match status" value="1"/>
</dbReference>
<dbReference type="OrthoDB" id="329835at2759"/>
<evidence type="ECO:0000256" key="4">
    <source>
        <dbReference type="ARBA" id="ARBA00022679"/>
    </source>
</evidence>
<protein>
    <recommendedName>
        <fullName evidence="12">Polyketide synthase</fullName>
    </recommendedName>
</protein>
<comment type="pathway">
    <text evidence="1">Secondary metabolite biosynthesis.</text>
</comment>
<dbReference type="InterPro" id="IPR049552">
    <property type="entry name" value="PKS_DH_N"/>
</dbReference>
<evidence type="ECO:0000256" key="6">
    <source>
        <dbReference type="ARBA" id="ARBA00023268"/>
    </source>
</evidence>
<dbReference type="Pfam" id="PF08659">
    <property type="entry name" value="KR"/>
    <property type="match status" value="1"/>
</dbReference>
<dbReference type="InterPro" id="IPR032821">
    <property type="entry name" value="PKS_assoc"/>
</dbReference>
<organism evidence="10 11">
    <name type="scientific">Cyclocybe aegerita</name>
    <name type="common">Black poplar mushroom</name>
    <name type="synonym">Agrocybe aegerita</name>
    <dbReference type="NCBI Taxonomy" id="1973307"/>
    <lineage>
        <taxon>Eukaryota</taxon>
        <taxon>Fungi</taxon>
        <taxon>Dikarya</taxon>
        <taxon>Basidiomycota</taxon>
        <taxon>Agaricomycotina</taxon>
        <taxon>Agaricomycetes</taxon>
        <taxon>Agaricomycetidae</taxon>
        <taxon>Agaricales</taxon>
        <taxon>Agaricineae</taxon>
        <taxon>Bolbitiaceae</taxon>
        <taxon>Cyclocybe</taxon>
    </lineage>
</organism>
<evidence type="ECO:0000313" key="10">
    <source>
        <dbReference type="EMBL" id="CAA7263626.1"/>
    </source>
</evidence>
<feature type="region of interest" description="C-terminal hotdog fold" evidence="7">
    <location>
        <begin position="1018"/>
        <end position="1169"/>
    </location>
</feature>
<dbReference type="InterPro" id="IPR036291">
    <property type="entry name" value="NAD(P)-bd_dom_sf"/>
</dbReference>
<dbReference type="Gene3D" id="3.40.50.720">
    <property type="entry name" value="NAD(P)-binding Rossmann-like Domain"/>
    <property type="match status" value="3"/>
</dbReference>
<evidence type="ECO:0000256" key="3">
    <source>
        <dbReference type="ARBA" id="ARBA00022553"/>
    </source>
</evidence>
<gene>
    <name evidence="10" type="ORF">AAE3_LOCUS5793</name>
</gene>
<feature type="domain" description="PKS/mFAS DH" evidence="9">
    <location>
        <begin position="885"/>
        <end position="1169"/>
    </location>
</feature>
<dbReference type="Gene3D" id="3.40.366.10">
    <property type="entry name" value="Malonyl-Coenzyme A Acyl Carrier Protein, domain 2"/>
    <property type="match status" value="1"/>
</dbReference>